<keyword evidence="7" id="KW-0812">Transmembrane</keyword>
<reference evidence="9 10" key="1">
    <citation type="submission" date="2024-08" db="EMBL/GenBank/DDBJ databases">
        <title>Whole-genome sequencing of halo(alkali)philic microorganisms from hypersaline lakes.</title>
        <authorList>
            <person name="Sorokin D.Y."/>
            <person name="Merkel A.Y."/>
            <person name="Messina E."/>
            <person name="Yakimov M."/>
        </authorList>
    </citation>
    <scope>NUCLEOTIDE SEQUENCE [LARGE SCALE GENOMIC DNA]</scope>
    <source>
        <strain evidence="9 10">AB-hyl4</strain>
    </source>
</reference>
<evidence type="ECO:0000256" key="1">
    <source>
        <dbReference type="ARBA" id="ARBA00001946"/>
    </source>
</evidence>
<comment type="caution">
    <text evidence="9">The sequence shown here is derived from an EMBL/GenBank/DDBJ whole genome shotgun (WGS) entry which is preliminary data.</text>
</comment>
<dbReference type="SUPFAM" id="SSF88723">
    <property type="entry name" value="PIN domain-like"/>
    <property type="match status" value="1"/>
</dbReference>
<dbReference type="EMBL" id="JBGUBD010000001">
    <property type="protein sequence ID" value="MFA9477079.1"/>
    <property type="molecule type" value="Genomic_DNA"/>
</dbReference>
<dbReference type="InterPro" id="IPR029060">
    <property type="entry name" value="PIN-like_dom_sf"/>
</dbReference>
<evidence type="ECO:0000313" key="10">
    <source>
        <dbReference type="Proteomes" id="UP001575105"/>
    </source>
</evidence>
<gene>
    <name evidence="9" type="ORF">ACERK3_02110</name>
</gene>
<feature type="compositionally biased region" description="Low complexity" evidence="6">
    <location>
        <begin position="357"/>
        <end position="371"/>
    </location>
</feature>
<keyword evidence="7" id="KW-1133">Transmembrane helix</keyword>
<feature type="compositionally biased region" description="Low complexity" evidence="6">
    <location>
        <begin position="378"/>
        <end position="388"/>
    </location>
</feature>
<evidence type="ECO:0000256" key="6">
    <source>
        <dbReference type="SAM" id="MobiDB-lite"/>
    </source>
</evidence>
<dbReference type="InterPro" id="IPR002792">
    <property type="entry name" value="TRAM_dom"/>
</dbReference>
<evidence type="ECO:0000256" key="2">
    <source>
        <dbReference type="ARBA" id="ARBA00022679"/>
    </source>
</evidence>
<dbReference type="Proteomes" id="UP001575105">
    <property type="component" value="Unassembled WGS sequence"/>
</dbReference>
<dbReference type="Gene3D" id="3.40.50.1010">
    <property type="entry name" value="5'-nuclease"/>
    <property type="match status" value="1"/>
</dbReference>
<dbReference type="InterPro" id="IPR002716">
    <property type="entry name" value="PIN_dom"/>
</dbReference>
<dbReference type="InterPro" id="IPR052041">
    <property type="entry name" value="Nucleic_acid_metab_PIN/TRAM"/>
</dbReference>
<evidence type="ECO:0000256" key="4">
    <source>
        <dbReference type="ARBA" id="ARBA00022801"/>
    </source>
</evidence>
<dbReference type="PROSITE" id="PS50926">
    <property type="entry name" value="TRAM"/>
    <property type="match status" value="1"/>
</dbReference>
<keyword evidence="2" id="KW-0808">Transferase</keyword>
<feature type="domain" description="TRAM" evidence="8">
    <location>
        <begin position="286"/>
        <end position="347"/>
    </location>
</feature>
<name>A0ABV4U0E7_9BACT</name>
<feature type="transmembrane region" description="Helical" evidence="7">
    <location>
        <begin position="113"/>
        <end position="134"/>
    </location>
</feature>
<keyword evidence="10" id="KW-1185">Reference proteome</keyword>
<keyword evidence="3" id="KW-0540">Nuclease</keyword>
<evidence type="ECO:0000256" key="5">
    <source>
        <dbReference type="ARBA" id="ARBA00022842"/>
    </source>
</evidence>
<accession>A0ABV4U0E7</accession>
<keyword evidence="4" id="KW-0378">Hydrolase</keyword>
<dbReference type="RefSeq" id="WP_425344001.1">
    <property type="nucleotide sequence ID" value="NZ_JBGUBD010000001.1"/>
</dbReference>
<comment type="cofactor">
    <cofactor evidence="1">
        <name>Mg(2+)</name>
        <dbReference type="ChEBI" id="CHEBI:18420"/>
    </cofactor>
</comment>
<organism evidence="9 10">
    <name type="scientific">Natronomicrosphaera hydrolytica</name>
    <dbReference type="NCBI Taxonomy" id="3242702"/>
    <lineage>
        <taxon>Bacteria</taxon>
        <taxon>Pseudomonadati</taxon>
        <taxon>Planctomycetota</taxon>
        <taxon>Phycisphaerae</taxon>
        <taxon>Phycisphaerales</taxon>
        <taxon>Phycisphaeraceae</taxon>
        <taxon>Natronomicrosphaera</taxon>
    </lineage>
</organism>
<dbReference type="PANTHER" id="PTHR11603">
    <property type="entry name" value="AAA FAMILY ATPASE"/>
    <property type="match status" value="1"/>
</dbReference>
<dbReference type="PANTHER" id="PTHR11603:SF147">
    <property type="entry name" value="MEMBRANE PROTEIN"/>
    <property type="match status" value="1"/>
</dbReference>
<evidence type="ECO:0000313" key="9">
    <source>
        <dbReference type="EMBL" id="MFA9477079.1"/>
    </source>
</evidence>
<evidence type="ECO:0000256" key="7">
    <source>
        <dbReference type="SAM" id="Phobius"/>
    </source>
</evidence>
<feature type="compositionally biased region" description="Basic residues" evidence="6">
    <location>
        <begin position="389"/>
        <end position="403"/>
    </location>
</feature>
<protein>
    <submittedName>
        <fullName evidence="9">PIN/TRAM domain-containing protein</fullName>
    </submittedName>
</protein>
<dbReference type="CDD" id="cd09877">
    <property type="entry name" value="PIN_YacL-like"/>
    <property type="match status" value="1"/>
</dbReference>
<evidence type="ECO:0000256" key="3">
    <source>
        <dbReference type="ARBA" id="ARBA00022722"/>
    </source>
</evidence>
<keyword evidence="7" id="KW-0472">Membrane</keyword>
<feature type="transmembrane region" description="Helical" evidence="7">
    <location>
        <begin position="70"/>
        <end position="101"/>
    </location>
</feature>
<sequence>MVLSILRGAFILLVASVAALYVVSWQREMAAQDEQISLFTVVLMLGITLGIAGVIIAIDAGTRRKRLSAVSGIFLGLIAGLLAAYALSFPVGLVAVLFAPAPGEAGFEEFMNLLQGVQVIIGLITCYIGISLVIQTKDDFRFVIPYVEFAKQIRGNRPTILDTSVIVDGRVLDIIETHVLQGLVVVPKFVLNELQTIADSSDKLRRARGRRGLEVLQKLQDSPAVEISIEEATDVDGVNVDQKLIGLAQHMQGRVMTNDYNLNKVATLRGVEVINLNDLAKAMRPVVLPGEHMDIRVVKPGEGPTQGVGYLDDGTMVVVEGARNHIGEAVSLIVTSTLQTSAGRMIFGRYETSQDSGTATPPAEADAAEPGDAPPAEPAGAGAGSSRPRAARPRTGRNPRRGG</sequence>
<feature type="region of interest" description="Disordered" evidence="6">
    <location>
        <begin position="352"/>
        <end position="403"/>
    </location>
</feature>
<proteinExistence type="predicted"/>
<evidence type="ECO:0000259" key="8">
    <source>
        <dbReference type="PROSITE" id="PS50926"/>
    </source>
</evidence>
<dbReference type="SMART" id="SM00670">
    <property type="entry name" value="PINc"/>
    <property type="match status" value="1"/>
</dbReference>
<feature type="transmembrane region" description="Helical" evidence="7">
    <location>
        <begin position="35"/>
        <end position="58"/>
    </location>
</feature>
<keyword evidence="5" id="KW-0460">Magnesium</keyword>